<name>A0ABR3RNK9_9PLEO</name>
<dbReference type="Pfam" id="PF10294">
    <property type="entry name" value="Methyltransf_16"/>
    <property type="match status" value="1"/>
</dbReference>
<keyword evidence="1" id="KW-0808">Transferase</keyword>
<evidence type="ECO:0000313" key="2">
    <source>
        <dbReference type="Proteomes" id="UP001521222"/>
    </source>
</evidence>
<dbReference type="Gene3D" id="3.40.50.150">
    <property type="entry name" value="Vaccinia Virus protein VP39"/>
    <property type="match status" value="1"/>
</dbReference>
<dbReference type="InterPro" id="IPR029063">
    <property type="entry name" value="SAM-dependent_MTases_sf"/>
</dbReference>
<proteinExistence type="predicted"/>
<dbReference type="GO" id="GO:0008168">
    <property type="term" value="F:methyltransferase activity"/>
    <property type="evidence" value="ECO:0007669"/>
    <property type="project" value="UniProtKB-KW"/>
</dbReference>
<keyword evidence="1" id="KW-0687">Ribonucleoprotein</keyword>
<organism evidence="1 2">
    <name type="scientific">Nothophoma quercina</name>
    <dbReference type="NCBI Taxonomy" id="749835"/>
    <lineage>
        <taxon>Eukaryota</taxon>
        <taxon>Fungi</taxon>
        <taxon>Dikarya</taxon>
        <taxon>Ascomycota</taxon>
        <taxon>Pezizomycotina</taxon>
        <taxon>Dothideomycetes</taxon>
        <taxon>Pleosporomycetidae</taxon>
        <taxon>Pleosporales</taxon>
        <taxon>Pleosporineae</taxon>
        <taxon>Didymellaceae</taxon>
        <taxon>Nothophoma</taxon>
    </lineage>
</organism>
<comment type="caution">
    <text evidence="1">The sequence shown here is derived from an EMBL/GenBank/DDBJ whole genome shotgun (WGS) entry which is preliminary data.</text>
</comment>
<protein>
    <submittedName>
        <fullName evidence="1">Ribosomal protein lysine methyltransferase</fullName>
    </submittedName>
</protein>
<reference evidence="1 2" key="1">
    <citation type="submission" date="2024-02" db="EMBL/GenBank/DDBJ databases">
        <title>De novo assembly and annotation of 12 fungi associated with fruit tree decline syndrome in Ontario, Canada.</title>
        <authorList>
            <person name="Sulman M."/>
            <person name="Ellouze W."/>
            <person name="Ilyukhin E."/>
        </authorList>
    </citation>
    <scope>NUCLEOTIDE SEQUENCE [LARGE SCALE GENOMIC DNA]</scope>
    <source>
        <strain evidence="1 2">M97-236</strain>
    </source>
</reference>
<dbReference type="GO" id="GO:0005840">
    <property type="term" value="C:ribosome"/>
    <property type="evidence" value="ECO:0007669"/>
    <property type="project" value="UniProtKB-KW"/>
</dbReference>
<dbReference type="Proteomes" id="UP001521222">
    <property type="component" value="Unassembled WGS sequence"/>
</dbReference>
<sequence length="182" mass="19271">MSLSAILESKPITDPEEEAFVVFSQEIPSRNGLGIIDAHAESLELTVAGVDLVIAQSRGLLTSDRTAGTTGAVVWAVTPRFAEWISSPTNILFSSGLLSPNSTCIELGSGIAGIVPLLLGSKISRYTATDQDYAMKLLRQNIRSNLEAVFPATKKGGRSKQKAQIKADAMSYSAAGTHTGDF</sequence>
<dbReference type="EMBL" id="JAKIXB020000008">
    <property type="protein sequence ID" value="KAL1605932.1"/>
    <property type="molecule type" value="Genomic_DNA"/>
</dbReference>
<accession>A0ABR3RNK9</accession>
<keyword evidence="1" id="KW-0489">Methyltransferase</keyword>
<gene>
    <name evidence="1" type="primary">RKM5</name>
    <name evidence="1" type="ORF">SLS59_003054</name>
</gene>
<keyword evidence="2" id="KW-1185">Reference proteome</keyword>
<keyword evidence="1" id="KW-0689">Ribosomal protein</keyword>
<evidence type="ECO:0000313" key="1">
    <source>
        <dbReference type="EMBL" id="KAL1605932.1"/>
    </source>
</evidence>
<dbReference type="InterPro" id="IPR019410">
    <property type="entry name" value="Methyltransf_16"/>
</dbReference>
<dbReference type="GO" id="GO:0032259">
    <property type="term" value="P:methylation"/>
    <property type="evidence" value="ECO:0007669"/>
    <property type="project" value="UniProtKB-KW"/>
</dbReference>